<dbReference type="RefSeq" id="WP_380058330.1">
    <property type="nucleotide sequence ID" value="NZ_JBHSWB010000001.1"/>
</dbReference>
<name>A0ABW1ZLV4_9DEIO</name>
<evidence type="ECO:0000256" key="1">
    <source>
        <dbReference type="SAM" id="SignalP"/>
    </source>
</evidence>
<gene>
    <name evidence="2" type="ORF">ACFP90_17390</name>
</gene>
<sequence length="89" mass="8844">MTHHRPLGRALLALLVAGALAGCGQSLTGTSATSGRDPLQFVESPAGLAPAYVNEPYAAPLTVSGGAGPYTVRQVSGTLPPASPCRASS</sequence>
<feature type="chain" id="PRO_5046950792" evidence="1">
    <location>
        <begin position="22"/>
        <end position="89"/>
    </location>
</feature>
<reference evidence="3" key="1">
    <citation type="journal article" date="2019" name="Int. J. Syst. Evol. Microbiol.">
        <title>The Global Catalogue of Microorganisms (GCM) 10K type strain sequencing project: providing services to taxonomists for standard genome sequencing and annotation.</title>
        <authorList>
            <consortium name="The Broad Institute Genomics Platform"/>
            <consortium name="The Broad Institute Genome Sequencing Center for Infectious Disease"/>
            <person name="Wu L."/>
            <person name="Ma J."/>
        </authorList>
    </citation>
    <scope>NUCLEOTIDE SEQUENCE [LARGE SCALE GENOMIC DNA]</scope>
    <source>
        <strain evidence="3">CCUG 63830</strain>
    </source>
</reference>
<protein>
    <submittedName>
        <fullName evidence="2">Uncharacterized protein</fullName>
    </submittedName>
</protein>
<keyword evidence="3" id="KW-1185">Reference proteome</keyword>
<comment type="caution">
    <text evidence="2">The sequence shown here is derived from an EMBL/GenBank/DDBJ whole genome shotgun (WGS) entry which is preliminary data.</text>
</comment>
<dbReference type="EMBL" id="JBHSWB010000001">
    <property type="protein sequence ID" value="MFC6661899.1"/>
    <property type="molecule type" value="Genomic_DNA"/>
</dbReference>
<keyword evidence="1" id="KW-0732">Signal</keyword>
<organism evidence="2 3">
    <name type="scientific">Deinococcus multiflagellatus</name>
    <dbReference type="NCBI Taxonomy" id="1656887"/>
    <lineage>
        <taxon>Bacteria</taxon>
        <taxon>Thermotogati</taxon>
        <taxon>Deinococcota</taxon>
        <taxon>Deinococci</taxon>
        <taxon>Deinococcales</taxon>
        <taxon>Deinococcaceae</taxon>
        <taxon>Deinococcus</taxon>
    </lineage>
</organism>
<feature type="signal peptide" evidence="1">
    <location>
        <begin position="1"/>
        <end position="21"/>
    </location>
</feature>
<accession>A0ABW1ZLV4</accession>
<proteinExistence type="predicted"/>
<evidence type="ECO:0000313" key="3">
    <source>
        <dbReference type="Proteomes" id="UP001596317"/>
    </source>
</evidence>
<dbReference type="PROSITE" id="PS51257">
    <property type="entry name" value="PROKAR_LIPOPROTEIN"/>
    <property type="match status" value="1"/>
</dbReference>
<evidence type="ECO:0000313" key="2">
    <source>
        <dbReference type="EMBL" id="MFC6661899.1"/>
    </source>
</evidence>
<dbReference type="Proteomes" id="UP001596317">
    <property type="component" value="Unassembled WGS sequence"/>
</dbReference>